<protein>
    <submittedName>
        <fullName evidence="8">Fe-S oxidoreductase</fullName>
    </submittedName>
</protein>
<accession>A0A8J8TEH2</accession>
<dbReference type="Pfam" id="PF13183">
    <property type="entry name" value="Fer4_8"/>
    <property type="match status" value="1"/>
</dbReference>
<feature type="domain" description="4Fe-4S ferredoxin-type" evidence="7">
    <location>
        <begin position="61"/>
        <end position="93"/>
    </location>
</feature>
<sequence>MADYIECTNLKNLKTEMMTCTMCGFCKSVCPAFENTGWDRGVARGRMVLSYGLMQNEIPADKSVIEALYQCTTCKDCERRCPSKVRVVDVVESARRDLVAAGNVLPQHKKAIDNIRMFGNPFGSQKSVPETLGQVPKHAKLGYFVGCTSAYRNTSTAKATISILSKLGEDFTLVNEVCCGSVMQRVGWHEDDVIAQMKKNIDAITAQGVETVVFSCAGCYRMFKEEYPKYVEVPFKVLHISEYLDSKDLKLSSFDKKVTYHDPCHLGRHAGVYKSPRNVISKIPGVDFKEMSRNSATSRCCGGGGGVRSAYPELSSQISAGRVKEASFADVLITSCPFCVNNLNVGKEQIKADVEIIDLVELIDSLL</sequence>
<name>A0A8J8TEH2_9ARCH</name>
<dbReference type="Pfam" id="PF02754">
    <property type="entry name" value="CCG"/>
    <property type="match status" value="2"/>
</dbReference>
<dbReference type="PROSITE" id="PS00198">
    <property type="entry name" value="4FE4S_FER_1"/>
    <property type="match status" value="1"/>
</dbReference>
<dbReference type="SUPFAM" id="SSF46548">
    <property type="entry name" value="alpha-helical ferredoxin"/>
    <property type="match status" value="1"/>
</dbReference>
<evidence type="ECO:0000256" key="2">
    <source>
        <dbReference type="ARBA" id="ARBA00022485"/>
    </source>
</evidence>
<evidence type="ECO:0000313" key="8">
    <source>
        <dbReference type="EMBL" id="TQS81592.1"/>
    </source>
</evidence>
<comment type="caution">
    <text evidence="8">The sequence shown here is derived from an EMBL/GenBank/DDBJ whole genome shotgun (WGS) entry which is preliminary data.</text>
</comment>
<evidence type="ECO:0000313" key="9">
    <source>
        <dbReference type="Proteomes" id="UP000752814"/>
    </source>
</evidence>
<dbReference type="RefSeq" id="WP_400195418.1">
    <property type="nucleotide sequence ID" value="NZ_CAYAYE010000017.1"/>
</dbReference>
<evidence type="ECO:0000256" key="3">
    <source>
        <dbReference type="ARBA" id="ARBA00022723"/>
    </source>
</evidence>
<keyword evidence="2" id="KW-0004">4Fe-4S</keyword>
<keyword evidence="3" id="KW-0479">Metal-binding</keyword>
<evidence type="ECO:0000256" key="6">
    <source>
        <dbReference type="ARBA" id="ARBA00023014"/>
    </source>
</evidence>
<proteinExistence type="inferred from homology"/>
<dbReference type="EMBL" id="LVVT01000022">
    <property type="protein sequence ID" value="TQS81592.1"/>
    <property type="molecule type" value="Genomic_DNA"/>
</dbReference>
<dbReference type="InterPro" id="IPR009051">
    <property type="entry name" value="Helical_ferredxn"/>
</dbReference>
<dbReference type="GO" id="GO:0046872">
    <property type="term" value="F:metal ion binding"/>
    <property type="evidence" value="ECO:0007669"/>
    <property type="project" value="UniProtKB-KW"/>
</dbReference>
<keyword evidence="6" id="KW-0411">Iron-sulfur</keyword>
<dbReference type="InterPro" id="IPR004017">
    <property type="entry name" value="Cys_rich_dom"/>
</dbReference>
<dbReference type="PANTHER" id="PTHR43255:SF1">
    <property type="entry name" value="IRON-SULFUR-BINDING OXIDOREDUCTASE FADF-RELATED"/>
    <property type="match status" value="1"/>
</dbReference>
<evidence type="ECO:0000256" key="4">
    <source>
        <dbReference type="ARBA" id="ARBA00023002"/>
    </source>
</evidence>
<dbReference type="GO" id="GO:0005886">
    <property type="term" value="C:plasma membrane"/>
    <property type="evidence" value="ECO:0007669"/>
    <property type="project" value="TreeGrafter"/>
</dbReference>
<dbReference type="GO" id="GO:0016491">
    <property type="term" value="F:oxidoreductase activity"/>
    <property type="evidence" value="ECO:0007669"/>
    <property type="project" value="UniProtKB-KW"/>
</dbReference>
<comment type="similarity">
    <text evidence="1">Belongs to the HdrC family.</text>
</comment>
<dbReference type="PANTHER" id="PTHR43255">
    <property type="entry name" value="IRON-SULFUR-BINDING OXIDOREDUCTASE FADF-RELATED-RELATED"/>
    <property type="match status" value="1"/>
</dbReference>
<dbReference type="Proteomes" id="UP000752814">
    <property type="component" value="Unassembled WGS sequence"/>
</dbReference>
<evidence type="ECO:0000256" key="5">
    <source>
        <dbReference type="ARBA" id="ARBA00023004"/>
    </source>
</evidence>
<feature type="domain" description="4Fe-4S ferredoxin-type" evidence="7">
    <location>
        <begin position="11"/>
        <end position="41"/>
    </location>
</feature>
<organism evidence="8 9">
    <name type="scientific">Candidatus Methanomassiliicoccus intestinalis</name>
    <dbReference type="NCBI Taxonomy" id="1406512"/>
    <lineage>
        <taxon>Archaea</taxon>
        <taxon>Methanobacteriati</taxon>
        <taxon>Thermoplasmatota</taxon>
        <taxon>Thermoplasmata</taxon>
        <taxon>Methanomassiliicoccales</taxon>
        <taxon>Methanomassiliicoccaceae</taxon>
        <taxon>Methanomassiliicoccus</taxon>
    </lineage>
</organism>
<dbReference type="Gene3D" id="1.10.1060.10">
    <property type="entry name" value="Alpha-helical ferredoxin"/>
    <property type="match status" value="1"/>
</dbReference>
<evidence type="ECO:0000256" key="1">
    <source>
        <dbReference type="ARBA" id="ARBA00007097"/>
    </source>
</evidence>
<dbReference type="InterPro" id="IPR017900">
    <property type="entry name" value="4Fe4S_Fe_S_CS"/>
</dbReference>
<dbReference type="InterPro" id="IPR051460">
    <property type="entry name" value="HdrC_iron-sulfur_subunit"/>
</dbReference>
<dbReference type="GO" id="GO:0051539">
    <property type="term" value="F:4 iron, 4 sulfur cluster binding"/>
    <property type="evidence" value="ECO:0007669"/>
    <property type="project" value="UniProtKB-KW"/>
</dbReference>
<dbReference type="PROSITE" id="PS51379">
    <property type="entry name" value="4FE4S_FER_2"/>
    <property type="match status" value="2"/>
</dbReference>
<dbReference type="AlphaFoldDB" id="A0A8J8TEH2"/>
<evidence type="ECO:0000259" key="7">
    <source>
        <dbReference type="PROSITE" id="PS51379"/>
    </source>
</evidence>
<reference evidence="8" key="1">
    <citation type="submission" date="2016-03" db="EMBL/GenBank/DDBJ databases">
        <authorList>
            <person name="Borrel G."/>
            <person name="Mccann A."/>
            <person name="O'Toole P.W."/>
        </authorList>
    </citation>
    <scope>NUCLEOTIDE SEQUENCE</scope>
    <source>
        <strain evidence="8">183</strain>
    </source>
</reference>
<keyword evidence="4" id="KW-0560">Oxidoreductase</keyword>
<dbReference type="InterPro" id="IPR017896">
    <property type="entry name" value="4Fe4S_Fe-S-bd"/>
</dbReference>
<keyword evidence="5" id="KW-0408">Iron</keyword>
<gene>
    <name evidence="8" type="ORF">A3207_04100</name>
</gene>